<evidence type="ECO:0000313" key="2">
    <source>
        <dbReference type="EMBL" id="TDY61598.1"/>
    </source>
</evidence>
<dbReference type="Proteomes" id="UP000295066">
    <property type="component" value="Unassembled WGS sequence"/>
</dbReference>
<reference evidence="2 3" key="1">
    <citation type="submission" date="2019-03" db="EMBL/GenBank/DDBJ databases">
        <title>Genomic Encyclopedia of Type Strains, Phase IV (KMG-IV): sequencing the most valuable type-strain genomes for metagenomic binning, comparative biology and taxonomic classification.</title>
        <authorList>
            <person name="Goeker M."/>
        </authorList>
    </citation>
    <scope>NUCLEOTIDE SEQUENCE [LARGE SCALE GENOMIC DNA]</scope>
    <source>
        <strain evidence="2 3">DSM 25964</strain>
    </source>
</reference>
<keyword evidence="3" id="KW-1185">Reference proteome</keyword>
<evidence type="ECO:0000256" key="1">
    <source>
        <dbReference type="SAM" id="Phobius"/>
    </source>
</evidence>
<name>A0A4R8M9B8_9BACT</name>
<dbReference type="EMBL" id="SORI01000005">
    <property type="protein sequence ID" value="TDY61598.1"/>
    <property type="molecule type" value="Genomic_DNA"/>
</dbReference>
<dbReference type="RefSeq" id="WP_133957052.1">
    <property type="nucleotide sequence ID" value="NZ_SORI01000005.1"/>
</dbReference>
<keyword evidence="1" id="KW-0472">Membrane</keyword>
<organism evidence="2 3">
    <name type="scientific">Aminivibrio pyruvatiphilus</name>
    <dbReference type="NCBI Taxonomy" id="1005740"/>
    <lineage>
        <taxon>Bacteria</taxon>
        <taxon>Thermotogati</taxon>
        <taxon>Synergistota</taxon>
        <taxon>Synergistia</taxon>
        <taxon>Synergistales</taxon>
        <taxon>Aminobacteriaceae</taxon>
        <taxon>Aminivibrio</taxon>
    </lineage>
</organism>
<keyword evidence="1" id="KW-1133">Transmembrane helix</keyword>
<accession>A0A4R8M9B8</accession>
<comment type="caution">
    <text evidence="2">The sequence shown here is derived from an EMBL/GenBank/DDBJ whole genome shotgun (WGS) entry which is preliminary data.</text>
</comment>
<protein>
    <submittedName>
        <fullName evidence="2">Uncharacterized protein</fullName>
    </submittedName>
</protein>
<sequence length="75" mass="9158">MAKQRREEREPWEYLGKKRVLWKQIIALLLSVIALFLIVVLGDFLFHYFHLGKDWSDSLLVRMIVERRLILPFFR</sequence>
<dbReference type="AlphaFoldDB" id="A0A4R8M9B8"/>
<keyword evidence="1" id="KW-0812">Transmembrane</keyword>
<gene>
    <name evidence="2" type="ORF">C8D99_10510</name>
</gene>
<evidence type="ECO:0000313" key="3">
    <source>
        <dbReference type="Proteomes" id="UP000295066"/>
    </source>
</evidence>
<feature type="transmembrane region" description="Helical" evidence="1">
    <location>
        <begin position="21"/>
        <end position="49"/>
    </location>
</feature>
<proteinExistence type="predicted"/>